<keyword evidence="10" id="KW-0862">Zinc</keyword>
<dbReference type="InterPro" id="IPR011992">
    <property type="entry name" value="EF-hand-dom_pair"/>
</dbReference>
<feature type="signal peptide" evidence="12">
    <location>
        <begin position="1"/>
        <end position="20"/>
    </location>
</feature>
<dbReference type="Gene3D" id="1.10.238.10">
    <property type="entry name" value="EF-hand"/>
    <property type="match status" value="2"/>
</dbReference>
<dbReference type="CDD" id="cd00051">
    <property type="entry name" value="EFh"/>
    <property type="match status" value="2"/>
</dbReference>
<dbReference type="InterPro" id="IPR013083">
    <property type="entry name" value="Znf_RING/FYVE/PHD"/>
</dbReference>
<keyword evidence="9" id="KW-0963">Cytoplasm</keyword>
<evidence type="ECO:0000256" key="12">
    <source>
        <dbReference type="SAM" id="SignalP"/>
    </source>
</evidence>
<dbReference type="PROSITE" id="PS50089">
    <property type="entry name" value="ZF_RING_2"/>
    <property type="match status" value="1"/>
</dbReference>
<dbReference type="EMBL" id="JNBR01000454">
    <property type="protein sequence ID" value="OQR92542.1"/>
    <property type="molecule type" value="Genomic_DNA"/>
</dbReference>
<dbReference type="GO" id="GO:0008270">
    <property type="term" value="F:zinc ion binding"/>
    <property type="evidence" value="ECO:0007669"/>
    <property type="project" value="UniProtKB-KW"/>
</dbReference>
<dbReference type="InterPro" id="IPR050230">
    <property type="entry name" value="CALM/Myosin/TropC-like"/>
</dbReference>
<dbReference type="InterPro" id="IPR046450">
    <property type="entry name" value="PA_dom_sf"/>
</dbReference>
<dbReference type="Pfam" id="PF13499">
    <property type="entry name" value="EF-hand_7"/>
    <property type="match status" value="2"/>
</dbReference>
<dbReference type="SMART" id="SM00054">
    <property type="entry name" value="EFh"/>
    <property type="match status" value="4"/>
</dbReference>
<keyword evidence="5" id="KW-0677">Repeat</keyword>
<keyword evidence="9" id="KW-0206">Cytoskeleton</keyword>
<dbReference type="SUPFAM" id="SSF47473">
    <property type="entry name" value="EF-hand"/>
    <property type="match status" value="1"/>
</dbReference>
<dbReference type="CDD" id="cd16454">
    <property type="entry name" value="RING-H2_PA-TM-RING"/>
    <property type="match status" value="1"/>
</dbReference>
<comment type="similarity">
    <text evidence="3">Belongs to the centrin family.</text>
</comment>
<keyword evidence="8 11" id="KW-0472">Membrane</keyword>
<keyword evidence="16" id="KW-1185">Reference proteome</keyword>
<reference evidence="15 16" key="1">
    <citation type="journal article" date="2014" name="Genome Biol. Evol.">
        <title>The secreted proteins of Achlya hypogyna and Thraustotheca clavata identify the ancestral oomycete secretome and reveal gene acquisitions by horizontal gene transfer.</title>
        <authorList>
            <person name="Misner I."/>
            <person name="Blouin N."/>
            <person name="Leonard G."/>
            <person name="Richards T.A."/>
            <person name="Lane C.E."/>
        </authorList>
    </citation>
    <scope>NUCLEOTIDE SEQUENCE [LARGE SCALE GENOMIC DNA]</scope>
    <source>
        <strain evidence="15 16">ATCC 48635</strain>
    </source>
</reference>
<evidence type="ECO:0000256" key="8">
    <source>
        <dbReference type="ARBA" id="ARBA00023136"/>
    </source>
</evidence>
<comment type="subcellular location">
    <subcellularLocation>
        <location evidence="1">Cytoplasm</location>
        <location evidence="1">Cytoskeleton</location>
    </subcellularLocation>
    <subcellularLocation>
        <location evidence="2">Membrane</location>
    </subcellularLocation>
</comment>
<dbReference type="PANTHER" id="PTHR23048:SF59">
    <property type="entry name" value="EF-HAND SUPERFAMILY PROTEIN"/>
    <property type="match status" value="1"/>
</dbReference>
<proteinExistence type="inferred from homology"/>
<comment type="caution">
    <text evidence="15">The sequence shown here is derived from an EMBL/GenBank/DDBJ whole genome shotgun (WGS) entry which is preliminary data.</text>
</comment>
<feature type="domain" description="EF-hand" evidence="14">
    <location>
        <begin position="377"/>
        <end position="412"/>
    </location>
</feature>
<dbReference type="Gene3D" id="3.30.40.10">
    <property type="entry name" value="Zinc/RING finger domain, C3HC4 (zinc finger)"/>
    <property type="match status" value="1"/>
</dbReference>
<evidence type="ECO:0000256" key="5">
    <source>
        <dbReference type="ARBA" id="ARBA00022737"/>
    </source>
</evidence>
<dbReference type="Proteomes" id="UP000243579">
    <property type="component" value="Unassembled WGS sequence"/>
</dbReference>
<dbReference type="PROSITE" id="PS00018">
    <property type="entry name" value="EF_HAND_1"/>
    <property type="match status" value="2"/>
</dbReference>
<accession>A0A1V9Z3Q8</accession>
<evidence type="ECO:0000259" key="13">
    <source>
        <dbReference type="PROSITE" id="PS50089"/>
    </source>
</evidence>
<dbReference type="InterPro" id="IPR003137">
    <property type="entry name" value="PA_domain"/>
</dbReference>
<feature type="chain" id="PRO_5013094013" evidence="12">
    <location>
        <begin position="21"/>
        <end position="495"/>
    </location>
</feature>
<evidence type="ECO:0000256" key="10">
    <source>
        <dbReference type="PROSITE-ProRule" id="PRU00175"/>
    </source>
</evidence>
<keyword evidence="10" id="KW-0479">Metal-binding</keyword>
<feature type="domain" description="RING-type" evidence="13">
    <location>
        <begin position="233"/>
        <end position="275"/>
    </location>
</feature>
<dbReference type="PANTHER" id="PTHR23048">
    <property type="entry name" value="MYOSIN LIGHT CHAIN 1, 3"/>
    <property type="match status" value="1"/>
</dbReference>
<dbReference type="InterPro" id="IPR018247">
    <property type="entry name" value="EF_Hand_1_Ca_BS"/>
</dbReference>
<keyword evidence="10" id="KW-0863">Zinc-finger</keyword>
<feature type="domain" description="EF-hand" evidence="14">
    <location>
        <begin position="450"/>
        <end position="485"/>
    </location>
</feature>
<dbReference type="Pfam" id="PF13639">
    <property type="entry name" value="zf-RING_2"/>
    <property type="match status" value="1"/>
</dbReference>
<name>A0A1V9Z3Q8_ACHHY</name>
<dbReference type="STRING" id="1202772.A0A1V9Z3Q8"/>
<dbReference type="InterPro" id="IPR002048">
    <property type="entry name" value="EF_hand_dom"/>
</dbReference>
<dbReference type="GO" id="GO:0016020">
    <property type="term" value="C:membrane"/>
    <property type="evidence" value="ECO:0007669"/>
    <property type="project" value="UniProtKB-SubCell"/>
</dbReference>
<evidence type="ECO:0000256" key="2">
    <source>
        <dbReference type="ARBA" id="ARBA00004370"/>
    </source>
</evidence>
<dbReference type="AlphaFoldDB" id="A0A1V9Z3Q8"/>
<gene>
    <name evidence="15" type="ORF">ACHHYP_03521</name>
</gene>
<protein>
    <submittedName>
        <fullName evidence="15">Caltractin</fullName>
    </submittedName>
</protein>
<evidence type="ECO:0000256" key="9">
    <source>
        <dbReference type="ARBA" id="ARBA00023212"/>
    </source>
</evidence>
<evidence type="ECO:0000256" key="11">
    <source>
        <dbReference type="SAM" id="Phobius"/>
    </source>
</evidence>
<dbReference type="Gene3D" id="3.50.30.30">
    <property type="match status" value="1"/>
</dbReference>
<sequence length="495" mass="54959">MKPVAAVGLVAALCAMSATALVIERPCCSVASHIPAHFGRNISDGIPELSHGEIVPAEPFDACGDALENDLTGKMALVVRGKCNFAWKALQAQKANATAIVVMDDKPKTSDEVWGVHMISDGNASEISIPSVFVSYQTGQEILEHLQTPSLPPLITLNSTGRGVAVFRQHSLFEGIVLYVLSTSVMFVLLRQVDALCFILSKIFGWFQRTARSRAAKRLPMKKYQMKADEDMCSICLETFEQDMWVKVLPCAHEFHDNCIDPWLENRNGNCPLCKREALEGDLCADGLWSTSTLSAWAPSLLTDATSINSAQMFAYGLIMMLPIVAAVALGCFHIEALDDEQMEEIKEAFSLFDTDGSGSIDARELKAAMRALGFQVKKAEVRKMIADIDKDENGTIEFENFVEMMTSRMNSRDTREEVLKIFRLFDDDNTGKISFKNLKRVCSELGENLTDEEMQEMIEEADRDGDGLINEDEFFRVMKKRSGNPLDDLDSDDD</sequence>
<evidence type="ECO:0000313" key="16">
    <source>
        <dbReference type="Proteomes" id="UP000243579"/>
    </source>
</evidence>
<dbReference type="GO" id="GO:0016460">
    <property type="term" value="C:myosin II complex"/>
    <property type="evidence" value="ECO:0007669"/>
    <property type="project" value="TreeGrafter"/>
</dbReference>
<organism evidence="15 16">
    <name type="scientific">Achlya hypogyna</name>
    <name type="common">Oomycete</name>
    <name type="synonym">Protoachlya hypogyna</name>
    <dbReference type="NCBI Taxonomy" id="1202772"/>
    <lineage>
        <taxon>Eukaryota</taxon>
        <taxon>Sar</taxon>
        <taxon>Stramenopiles</taxon>
        <taxon>Oomycota</taxon>
        <taxon>Saprolegniomycetes</taxon>
        <taxon>Saprolegniales</taxon>
        <taxon>Achlyaceae</taxon>
        <taxon>Achlya</taxon>
    </lineage>
</organism>
<feature type="transmembrane region" description="Helical" evidence="11">
    <location>
        <begin position="313"/>
        <end position="333"/>
    </location>
</feature>
<evidence type="ECO:0000256" key="4">
    <source>
        <dbReference type="ARBA" id="ARBA00022692"/>
    </source>
</evidence>
<keyword evidence="6" id="KW-0106">Calcium</keyword>
<keyword evidence="12" id="KW-0732">Signal</keyword>
<evidence type="ECO:0000256" key="6">
    <source>
        <dbReference type="ARBA" id="ARBA00022837"/>
    </source>
</evidence>
<dbReference type="SUPFAM" id="SSF57850">
    <property type="entry name" value="RING/U-box"/>
    <property type="match status" value="1"/>
</dbReference>
<dbReference type="PROSITE" id="PS50222">
    <property type="entry name" value="EF_HAND_2"/>
    <property type="match status" value="4"/>
</dbReference>
<dbReference type="SMART" id="SM00184">
    <property type="entry name" value="RING"/>
    <property type="match status" value="1"/>
</dbReference>
<dbReference type="SUPFAM" id="SSF52025">
    <property type="entry name" value="PA domain"/>
    <property type="match status" value="1"/>
</dbReference>
<evidence type="ECO:0000256" key="7">
    <source>
        <dbReference type="ARBA" id="ARBA00022989"/>
    </source>
</evidence>
<dbReference type="InterPro" id="IPR001841">
    <property type="entry name" value="Znf_RING"/>
</dbReference>
<dbReference type="FunFam" id="1.10.238.10:FF:000178">
    <property type="entry name" value="Calmodulin-2 A"/>
    <property type="match status" value="1"/>
</dbReference>
<evidence type="ECO:0000256" key="1">
    <source>
        <dbReference type="ARBA" id="ARBA00004245"/>
    </source>
</evidence>
<evidence type="ECO:0000313" key="15">
    <source>
        <dbReference type="EMBL" id="OQR92542.1"/>
    </source>
</evidence>
<dbReference type="GO" id="GO:0005509">
    <property type="term" value="F:calcium ion binding"/>
    <property type="evidence" value="ECO:0007669"/>
    <property type="project" value="InterPro"/>
</dbReference>
<keyword evidence="7 11" id="KW-1133">Transmembrane helix</keyword>
<evidence type="ECO:0000256" key="3">
    <source>
        <dbReference type="ARBA" id="ARBA00005253"/>
    </source>
</evidence>
<keyword evidence="4 11" id="KW-0812">Transmembrane</keyword>
<dbReference type="OrthoDB" id="8062037at2759"/>
<evidence type="ECO:0000259" key="14">
    <source>
        <dbReference type="PROSITE" id="PS50222"/>
    </source>
</evidence>
<feature type="domain" description="EF-hand" evidence="14">
    <location>
        <begin position="414"/>
        <end position="449"/>
    </location>
</feature>
<feature type="domain" description="EF-hand" evidence="14">
    <location>
        <begin position="341"/>
        <end position="376"/>
    </location>
</feature>
<dbReference type="Pfam" id="PF02225">
    <property type="entry name" value="PA"/>
    <property type="match status" value="1"/>
</dbReference>